<accession>A0A660L614</accession>
<dbReference type="Pfam" id="PF07486">
    <property type="entry name" value="Hydrolase_2"/>
    <property type="match status" value="1"/>
</dbReference>
<sequence length="182" mass="21010">MCFGALAVPRIARWAIVYGRDTYPFRDTRIGMGAEEGGKPVPVVRATWNEIQLLARLMRAEAESEGRLGMLLVGNVAVNRLRGNCLDFRNIRTLTQVIFQSPGGFEAVRKGYFYQRARWSEIQLAQRVVNGERFWPATYSLWFFKPWGGCPPQWYGQWNAGRYKSHCFYHPTYASCPGVYKW</sequence>
<dbReference type="Proteomes" id="UP000267019">
    <property type="component" value="Unassembled WGS sequence"/>
</dbReference>
<dbReference type="GO" id="GO:0016787">
    <property type="term" value="F:hydrolase activity"/>
    <property type="evidence" value="ECO:0007669"/>
    <property type="project" value="InterPro"/>
</dbReference>
<reference evidence="2 3" key="1">
    <citation type="submission" date="2018-10" db="EMBL/GenBank/DDBJ databases">
        <title>Genomic Encyclopedia of Type Strains, Phase IV (KMG-IV): sequencing the most valuable type-strain genomes for metagenomic binning, comparative biology and taxonomic classification.</title>
        <authorList>
            <person name="Goeker M."/>
        </authorList>
    </citation>
    <scope>NUCLEOTIDE SEQUENCE [LARGE SCALE GENOMIC DNA]</scope>
    <source>
        <strain evidence="2 3">DSM 22653</strain>
    </source>
</reference>
<dbReference type="EMBL" id="RBIJ01000001">
    <property type="protein sequence ID" value="RKQ88868.1"/>
    <property type="molecule type" value="Genomic_DNA"/>
</dbReference>
<comment type="caution">
    <text evidence="2">The sequence shown here is derived from an EMBL/GenBank/DDBJ whole genome shotgun (WGS) entry which is preliminary data.</text>
</comment>
<protein>
    <submittedName>
        <fullName evidence="2">N-acetylmuramoyl-L-alanine amidase</fullName>
    </submittedName>
</protein>
<keyword evidence="3" id="KW-1185">Reference proteome</keyword>
<evidence type="ECO:0000259" key="1">
    <source>
        <dbReference type="Pfam" id="PF07486"/>
    </source>
</evidence>
<gene>
    <name evidence="2" type="ORF">C7438_0516</name>
</gene>
<dbReference type="InterPro" id="IPR042047">
    <property type="entry name" value="SleB_dom1"/>
</dbReference>
<dbReference type="InterPro" id="IPR011105">
    <property type="entry name" value="Cell_wall_hydrolase_SleB"/>
</dbReference>
<dbReference type="Gene3D" id="1.10.10.2520">
    <property type="entry name" value="Cell wall hydrolase SleB, domain 1"/>
    <property type="match status" value="1"/>
</dbReference>
<feature type="domain" description="Cell wall hydrolase SleB" evidence="1">
    <location>
        <begin position="65"/>
        <end position="169"/>
    </location>
</feature>
<proteinExistence type="predicted"/>
<evidence type="ECO:0000313" key="2">
    <source>
        <dbReference type="EMBL" id="RKQ88868.1"/>
    </source>
</evidence>
<dbReference type="AlphaFoldDB" id="A0A660L614"/>
<evidence type="ECO:0000313" key="3">
    <source>
        <dbReference type="Proteomes" id="UP000267019"/>
    </source>
</evidence>
<name>A0A660L614_9BACL</name>
<organism evidence="2 3">
    <name type="scientific">Brockia lithotrophica</name>
    <dbReference type="NCBI Taxonomy" id="933949"/>
    <lineage>
        <taxon>Bacteria</taxon>
        <taxon>Bacillati</taxon>
        <taxon>Bacillota</taxon>
        <taxon>Bacilli</taxon>
        <taxon>Bacillales</taxon>
        <taxon>Bacillales Family X. Incertae Sedis</taxon>
        <taxon>Brockia</taxon>
    </lineage>
</organism>